<evidence type="ECO:0000313" key="3">
    <source>
        <dbReference type="EMBL" id="HHS52151.1"/>
    </source>
</evidence>
<reference evidence="3" key="1">
    <citation type="journal article" date="2020" name="mSystems">
        <title>Genome- and Community-Level Interaction Insights into Carbon Utilization and Element Cycling Functions of Hydrothermarchaeota in Hydrothermal Sediment.</title>
        <authorList>
            <person name="Zhou Z."/>
            <person name="Liu Y."/>
            <person name="Xu W."/>
            <person name="Pan J."/>
            <person name="Luo Z.H."/>
            <person name="Li M."/>
        </authorList>
    </citation>
    <scope>NUCLEOTIDE SEQUENCE [LARGE SCALE GENOMIC DNA]</scope>
    <source>
        <strain evidence="3">SpSt-876</strain>
    </source>
</reference>
<dbReference type="Pfam" id="PF04608">
    <property type="entry name" value="PgpA"/>
    <property type="match status" value="1"/>
</dbReference>
<name>A0A7C6A908_UNCW3</name>
<proteinExistence type="predicted"/>
<sequence length="159" mass="17635">MLMQKIILTLKIIIGTGLGTGFIPFAPATFASLIIIPLILVLNSSPIGYLIMTIAFFFIGVLIADDLEKIWGKDSRKITIDEWTGMLITFFLITLPVTLGKLIAVLLTGFFLFRFFDIFKLPLIRKAQAIKGGWGVMIDDLLAAVVANLSLRFLIVIFL</sequence>
<feature type="transmembrane region" description="Helical" evidence="1">
    <location>
        <begin position="12"/>
        <end position="40"/>
    </location>
</feature>
<feature type="domain" description="YutG/PgpA" evidence="2">
    <location>
        <begin position="14"/>
        <end position="154"/>
    </location>
</feature>
<feature type="transmembrane region" description="Helical" evidence="1">
    <location>
        <begin position="85"/>
        <end position="113"/>
    </location>
</feature>
<dbReference type="InterPro" id="IPR036681">
    <property type="entry name" value="PgpA-like_sf"/>
</dbReference>
<dbReference type="InterPro" id="IPR007686">
    <property type="entry name" value="YutG/PgpA"/>
</dbReference>
<organism evidence="3">
    <name type="scientific">candidate division WOR-3 bacterium</name>
    <dbReference type="NCBI Taxonomy" id="2052148"/>
    <lineage>
        <taxon>Bacteria</taxon>
        <taxon>Bacteria division WOR-3</taxon>
    </lineage>
</organism>
<dbReference type="AlphaFoldDB" id="A0A7C6A908"/>
<feature type="transmembrane region" description="Helical" evidence="1">
    <location>
        <begin position="141"/>
        <end position="158"/>
    </location>
</feature>
<dbReference type="InterPro" id="IPR026037">
    <property type="entry name" value="PgpA"/>
</dbReference>
<comment type="caution">
    <text evidence="3">The sequence shown here is derived from an EMBL/GenBank/DDBJ whole genome shotgun (WGS) entry which is preliminary data.</text>
</comment>
<keyword evidence="1" id="KW-0812">Transmembrane</keyword>
<dbReference type="PIRSF" id="PIRSF006162">
    <property type="entry name" value="PgpA"/>
    <property type="match status" value="1"/>
</dbReference>
<dbReference type="GO" id="GO:0006629">
    <property type="term" value="P:lipid metabolic process"/>
    <property type="evidence" value="ECO:0007669"/>
    <property type="project" value="InterPro"/>
</dbReference>
<keyword evidence="1" id="KW-1133">Transmembrane helix</keyword>
<dbReference type="EMBL" id="DTLI01000124">
    <property type="protein sequence ID" value="HHS52151.1"/>
    <property type="molecule type" value="Genomic_DNA"/>
</dbReference>
<evidence type="ECO:0000259" key="2">
    <source>
        <dbReference type="Pfam" id="PF04608"/>
    </source>
</evidence>
<dbReference type="CDD" id="cd06971">
    <property type="entry name" value="PgpA"/>
    <property type="match status" value="1"/>
</dbReference>
<dbReference type="PANTHER" id="PTHR36305:SF1">
    <property type="entry name" value="PHOSPHATIDYLGLYCEROPHOSPHATASE A"/>
    <property type="match status" value="1"/>
</dbReference>
<protein>
    <submittedName>
        <fullName evidence="3">Phosphatidylglycerophosphatase A</fullName>
    </submittedName>
</protein>
<feature type="transmembrane region" description="Helical" evidence="1">
    <location>
        <begin position="46"/>
        <end position="64"/>
    </location>
</feature>
<dbReference type="SUPFAM" id="SSF101307">
    <property type="entry name" value="YutG-like"/>
    <property type="match status" value="1"/>
</dbReference>
<accession>A0A7C6A908</accession>
<dbReference type="GO" id="GO:0008962">
    <property type="term" value="F:phosphatidylglycerophosphatase activity"/>
    <property type="evidence" value="ECO:0007669"/>
    <property type="project" value="InterPro"/>
</dbReference>
<gene>
    <name evidence="3" type="ORF">ENW73_04710</name>
</gene>
<dbReference type="PANTHER" id="PTHR36305">
    <property type="entry name" value="PHOSPHATIDYLGLYCEROPHOSPHATASE A"/>
    <property type="match status" value="1"/>
</dbReference>
<evidence type="ECO:0000256" key="1">
    <source>
        <dbReference type="SAM" id="Phobius"/>
    </source>
</evidence>
<keyword evidence="1" id="KW-0472">Membrane</keyword>